<dbReference type="STRING" id="1317122.ATO12_00775"/>
<keyword evidence="13 16" id="KW-0472">Membrane</keyword>
<name>A0A023C0D5_9FLAO</name>
<dbReference type="CDD" id="cd05387">
    <property type="entry name" value="BY-kinase"/>
    <property type="match status" value="1"/>
</dbReference>
<dbReference type="InterPro" id="IPR025669">
    <property type="entry name" value="AAA_dom"/>
</dbReference>
<evidence type="ECO:0000256" key="2">
    <source>
        <dbReference type="ARBA" id="ARBA00007316"/>
    </source>
</evidence>
<feature type="domain" description="AAA" evidence="18">
    <location>
        <begin position="594"/>
        <end position="728"/>
    </location>
</feature>
<keyword evidence="10 20" id="KW-0418">Kinase</keyword>
<dbReference type="InterPro" id="IPR003856">
    <property type="entry name" value="LPS_length_determ_N"/>
</dbReference>
<dbReference type="InterPro" id="IPR027417">
    <property type="entry name" value="P-loop_NTPase"/>
</dbReference>
<dbReference type="Pfam" id="PF13807">
    <property type="entry name" value="GNVR"/>
    <property type="match status" value="1"/>
</dbReference>
<dbReference type="SUPFAM" id="SSF52540">
    <property type="entry name" value="P-loop containing nucleoside triphosphate hydrolases"/>
    <property type="match status" value="1"/>
</dbReference>
<feature type="domain" description="Tyrosine-protein kinase G-rich" evidence="19">
    <location>
        <begin position="448"/>
        <end position="522"/>
    </location>
</feature>
<feature type="domain" description="Polysaccharide chain length determinant N-terminal" evidence="17">
    <location>
        <begin position="33"/>
        <end position="116"/>
    </location>
</feature>
<comment type="caution">
    <text evidence="20">The sequence shown here is derived from an EMBL/GenBank/DDBJ whole genome shotgun (WGS) entry which is preliminary data.</text>
</comment>
<dbReference type="GO" id="GO:0005886">
    <property type="term" value="C:plasma membrane"/>
    <property type="evidence" value="ECO:0007669"/>
    <property type="project" value="UniProtKB-SubCell"/>
</dbReference>
<keyword evidence="14" id="KW-0829">Tyrosine-protein kinase</keyword>
<gene>
    <name evidence="20" type="ORF">ATO12_00775</name>
</gene>
<dbReference type="Proteomes" id="UP000023541">
    <property type="component" value="Unassembled WGS sequence"/>
</dbReference>
<comment type="similarity">
    <text evidence="2">Belongs to the CpsD/CapB family.</text>
</comment>
<evidence type="ECO:0000313" key="20">
    <source>
        <dbReference type="EMBL" id="EZH75343.1"/>
    </source>
</evidence>
<dbReference type="eggNOG" id="COG3206">
    <property type="taxonomic scope" value="Bacteria"/>
</dbReference>
<reference evidence="20 21" key="1">
    <citation type="submission" date="2014-04" db="EMBL/GenBank/DDBJ databases">
        <title>Aquimarina sp. 22II-S11-z7 Genome Sequencing.</title>
        <authorList>
            <person name="Lai Q."/>
        </authorList>
    </citation>
    <scope>NUCLEOTIDE SEQUENCE [LARGE SCALE GENOMIC DNA]</scope>
    <source>
        <strain evidence="20 21">22II-S11-z7</strain>
    </source>
</reference>
<comment type="catalytic activity">
    <reaction evidence="15">
        <text>L-tyrosyl-[protein] + ATP = O-phospho-L-tyrosyl-[protein] + ADP + H(+)</text>
        <dbReference type="Rhea" id="RHEA:10596"/>
        <dbReference type="Rhea" id="RHEA-COMP:10136"/>
        <dbReference type="Rhea" id="RHEA-COMP:20101"/>
        <dbReference type="ChEBI" id="CHEBI:15378"/>
        <dbReference type="ChEBI" id="CHEBI:30616"/>
        <dbReference type="ChEBI" id="CHEBI:46858"/>
        <dbReference type="ChEBI" id="CHEBI:61978"/>
        <dbReference type="ChEBI" id="CHEBI:456216"/>
        <dbReference type="EC" id="2.7.10.2"/>
    </reaction>
</comment>
<dbReference type="OrthoDB" id="9794577at2"/>
<evidence type="ECO:0000256" key="7">
    <source>
        <dbReference type="ARBA" id="ARBA00022679"/>
    </source>
</evidence>
<dbReference type="GO" id="GO:0004715">
    <property type="term" value="F:non-membrane spanning protein tyrosine kinase activity"/>
    <property type="evidence" value="ECO:0007669"/>
    <property type="project" value="UniProtKB-EC"/>
</dbReference>
<dbReference type="RefSeq" id="WP_081801933.1">
    <property type="nucleotide sequence ID" value="NZ_AQRA01000001.1"/>
</dbReference>
<dbReference type="EC" id="2.7.10.2" evidence="4"/>
<dbReference type="GO" id="GO:0005524">
    <property type="term" value="F:ATP binding"/>
    <property type="evidence" value="ECO:0007669"/>
    <property type="project" value="UniProtKB-KW"/>
</dbReference>
<comment type="similarity">
    <text evidence="3">Belongs to the etk/wzc family.</text>
</comment>
<evidence type="ECO:0000256" key="15">
    <source>
        <dbReference type="ARBA" id="ARBA00051245"/>
    </source>
</evidence>
<evidence type="ECO:0000259" key="18">
    <source>
        <dbReference type="Pfam" id="PF13614"/>
    </source>
</evidence>
<accession>A0A023C0D5</accession>
<evidence type="ECO:0000259" key="17">
    <source>
        <dbReference type="Pfam" id="PF02706"/>
    </source>
</evidence>
<keyword evidence="12 16" id="KW-1133">Transmembrane helix</keyword>
<evidence type="ECO:0000256" key="8">
    <source>
        <dbReference type="ARBA" id="ARBA00022692"/>
    </source>
</evidence>
<evidence type="ECO:0000256" key="1">
    <source>
        <dbReference type="ARBA" id="ARBA00004429"/>
    </source>
</evidence>
<dbReference type="InterPro" id="IPR050445">
    <property type="entry name" value="Bact_polysacc_biosynth/exp"/>
</dbReference>
<keyword evidence="6" id="KW-0997">Cell inner membrane</keyword>
<evidence type="ECO:0000256" key="6">
    <source>
        <dbReference type="ARBA" id="ARBA00022519"/>
    </source>
</evidence>
<keyword evidence="21" id="KW-1185">Reference proteome</keyword>
<dbReference type="PANTHER" id="PTHR32309:SF13">
    <property type="entry name" value="FERRIC ENTEROBACTIN TRANSPORT PROTEIN FEPE"/>
    <property type="match status" value="1"/>
</dbReference>
<dbReference type="eggNOG" id="COG0489">
    <property type="taxonomic scope" value="Bacteria"/>
</dbReference>
<dbReference type="EMBL" id="AQRA01000001">
    <property type="protein sequence ID" value="EZH75343.1"/>
    <property type="molecule type" value="Genomic_DNA"/>
</dbReference>
<comment type="subcellular location">
    <subcellularLocation>
        <location evidence="1">Cell inner membrane</location>
        <topology evidence="1">Multi-pass membrane protein</topology>
    </subcellularLocation>
</comment>
<dbReference type="PANTHER" id="PTHR32309">
    <property type="entry name" value="TYROSINE-PROTEIN KINASE"/>
    <property type="match status" value="1"/>
</dbReference>
<evidence type="ECO:0000256" key="5">
    <source>
        <dbReference type="ARBA" id="ARBA00022475"/>
    </source>
</evidence>
<protein>
    <recommendedName>
        <fullName evidence="4">non-specific protein-tyrosine kinase</fullName>
        <ecNumber evidence="4">2.7.10.2</ecNumber>
    </recommendedName>
</protein>
<evidence type="ECO:0000256" key="3">
    <source>
        <dbReference type="ARBA" id="ARBA00008883"/>
    </source>
</evidence>
<dbReference type="Gene3D" id="3.40.50.300">
    <property type="entry name" value="P-loop containing nucleotide triphosphate hydrolases"/>
    <property type="match status" value="1"/>
</dbReference>
<evidence type="ECO:0000313" key="21">
    <source>
        <dbReference type="Proteomes" id="UP000023541"/>
    </source>
</evidence>
<dbReference type="NCBIfam" id="TIGR01007">
    <property type="entry name" value="eps_fam"/>
    <property type="match status" value="1"/>
</dbReference>
<evidence type="ECO:0000256" key="4">
    <source>
        <dbReference type="ARBA" id="ARBA00011903"/>
    </source>
</evidence>
<organism evidence="20 21">
    <name type="scientific">Aquimarina atlantica</name>
    <dbReference type="NCBI Taxonomy" id="1317122"/>
    <lineage>
        <taxon>Bacteria</taxon>
        <taxon>Pseudomonadati</taxon>
        <taxon>Bacteroidota</taxon>
        <taxon>Flavobacteriia</taxon>
        <taxon>Flavobacteriales</taxon>
        <taxon>Flavobacteriaceae</taxon>
        <taxon>Aquimarina</taxon>
    </lineage>
</organism>
<evidence type="ECO:0000259" key="19">
    <source>
        <dbReference type="Pfam" id="PF13807"/>
    </source>
</evidence>
<dbReference type="Pfam" id="PF02706">
    <property type="entry name" value="Wzz"/>
    <property type="match status" value="1"/>
</dbReference>
<keyword evidence="8 16" id="KW-0812">Transmembrane</keyword>
<evidence type="ECO:0000256" key="11">
    <source>
        <dbReference type="ARBA" id="ARBA00022840"/>
    </source>
</evidence>
<proteinExistence type="inferred from homology"/>
<dbReference type="Pfam" id="PF13614">
    <property type="entry name" value="AAA_31"/>
    <property type="match status" value="1"/>
</dbReference>
<evidence type="ECO:0000256" key="12">
    <source>
        <dbReference type="ARBA" id="ARBA00022989"/>
    </source>
</evidence>
<dbReference type="AlphaFoldDB" id="A0A023C0D5"/>
<keyword evidence="7" id="KW-0808">Transferase</keyword>
<dbReference type="InterPro" id="IPR032807">
    <property type="entry name" value="GNVR"/>
</dbReference>
<evidence type="ECO:0000256" key="14">
    <source>
        <dbReference type="ARBA" id="ARBA00023137"/>
    </source>
</evidence>
<evidence type="ECO:0000256" key="13">
    <source>
        <dbReference type="ARBA" id="ARBA00023136"/>
    </source>
</evidence>
<sequence>MISNTNNAPAKNTNFDSSSGFSFNLRDQILKYLKRWYWFVLSVFIFVGLAYVKVRYTIPQYNVSSTIAISQDESMSESELSAFKDLGILDDGQNKIENEIQIIRSRTLLTNVVNNLKLNVRYFSEGRILEVENYPKSLIEINFLSDDSIVHKKSKVFHVRINSGTSFSFLDGKDQKLSDHSFGKTISTSVGDIIITPSVDSMDANSGKIIKIVITPVKLVAESYRNRLSIIPGKGSSIVRLSLNDPVKEKAKDIINNLVEEYNKATIENKKQASARTADFINERLELISGDLTQVDDQAATYQSSRGLTSSDVAVQAQQFSDLDTKNSQEIARLNTQLYFIESMRKFVLSQEGKFDLVPQSNSGFSDPTVATTISRYNGLILQRQRLLKSSSVKNPVVVNIDQQIGGLRQVLIGSLNSLKNSINGQLRSLNTQNQYFGGQIYSAPTRQKDIRAIEREQTIKEQLYLYLLQKREEAEIKSHITLSNARVIDKASTLGSYPVSPNKKTIYAGAFFLGLILPFLIIYTSDLLNVKVSSREDLEKVLSMPIIGSIPKVKSKNKIMISQNDRSGIAEAFRILRTNLDFLMAGINKTKGKVIFVTSTISGEGKTLISSNLAKTLAISGKKVAFLGTDLRDPKLHKFFDLPNGKDSKGLTNFIMNDELTPEDIIYKYKKEDAFDIIPSGAIPPNPAELLMQERVDVMFKYLEEHYDYIIVDTAPVSLVTDTLLIAKHADLSIYIVRENYSDKRVLQVPENFYIEKRLPNIAVLLNAAGNKTGYNYGYGYGKKN</sequence>
<evidence type="ECO:0000256" key="16">
    <source>
        <dbReference type="SAM" id="Phobius"/>
    </source>
</evidence>
<keyword evidence="11" id="KW-0067">ATP-binding</keyword>
<keyword evidence="9" id="KW-0547">Nucleotide-binding</keyword>
<evidence type="ECO:0000256" key="9">
    <source>
        <dbReference type="ARBA" id="ARBA00022741"/>
    </source>
</evidence>
<evidence type="ECO:0000256" key="10">
    <source>
        <dbReference type="ARBA" id="ARBA00022777"/>
    </source>
</evidence>
<keyword evidence="5" id="KW-1003">Cell membrane</keyword>
<feature type="transmembrane region" description="Helical" evidence="16">
    <location>
        <begin position="36"/>
        <end position="54"/>
    </location>
</feature>
<dbReference type="InterPro" id="IPR005702">
    <property type="entry name" value="Wzc-like_C"/>
</dbReference>